<feature type="compositionally biased region" description="Pro residues" evidence="1">
    <location>
        <begin position="91"/>
        <end position="102"/>
    </location>
</feature>
<reference evidence="2 3" key="1">
    <citation type="submission" date="2019-11" db="EMBL/GenBank/DDBJ databases">
        <authorList>
            <person name="He Y."/>
        </authorList>
    </citation>
    <scope>NUCLEOTIDE SEQUENCE [LARGE SCALE GENOMIC DNA]</scope>
    <source>
        <strain evidence="2 3">SCSIO 58843</strain>
    </source>
</reference>
<proteinExistence type="predicted"/>
<evidence type="ECO:0000313" key="2">
    <source>
        <dbReference type="EMBL" id="QGG95605.1"/>
    </source>
</evidence>
<evidence type="ECO:0000313" key="3">
    <source>
        <dbReference type="Proteomes" id="UP000334019"/>
    </source>
</evidence>
<dbReference type="EMBL" id="CP045851">
    <property type="protein sequence ID" value="QGG95605.1"/>
    <property type="molecule type" value="Genomic_DNA"/>
</dbReference>
<organism evidence="2 3">
    <name type="scientific">Actinomarinicola tropica</name>
    <dbReference type="NCBI Taxonomy" id="2789776"/>
    <lineage>
        <taxon>Bacteria</taxon>
        <taxon>Bacillati</taxon>
        <taxon>Actinomycetota</taxon>
        <taxon>Acidimicrobiia</taxon>
        <taxon>Acidimicrobiales</taxon>
        <taxon>Iamiaceae</taxon>
        <taxon>Actinomarinicola</taxon>
    </lineage>
</organism>
<feature type="region of interest" description="Disordered" evidence="1">
    <location>
        <begin position="86"/>
        <end position="109"/>
    </location>
</feature>
<accession>A0A5Q2RQZ0</accession>
<dbReference type="AlphaFoldDB" id="A0A5Q2RQZ0"/>
<gene>
    <name evidence="2" type="ORF">GH723_11140</name>
</gene>
<keyword evidence="3" id="KW-1185">Reference proteome</keyword>
<dbReference type="InterPro" id="IPR021857">
    <property type="entry name" value="DUF3467"/>
</dbReference>
<sequence length="109" mass="12113">MTEQRMQFQFRLPGEMETGVYSNLVSVWHTPIDFTLDFGVVGQVSVDPETGRPIAPTPIVARVKLPASQIFNLAKAIADNVRRYEEKYGPITPPPPDGPLYPPSGDEEE</sequence>
<dbReference type="Proteomes" id="UP000334019">
    <property type="component" value="Chromosome"/>
</dbReference>
<protein>
    <submittedName>
        <fullName evidence="2">DUF3467 domain-containing protein</fullName>
    </submittedName>
</protein>
<dbReference type="KEGG" id="atq:GH723_11140"/>
<name>A0A5Q2RQZ0_9ACTN</name>
<dbReference type="RefSeq" id="WP_153759712.1">
    <property type="nucleotide sequence ID" value="NZ_CP045851.1"/>
</dbReference>
<evidence type="ECO:0000256" key="1">
    <source>
        <dbReference type="SAM" id="MobiDB-lite"/>
    </source>
</evidence>
<dbReference type="Pfam" id="PF11950">
    <property type="entry name" value="DUF3467"/>
    <property type="match status" value="1"/>
</dbReference>